<evidence type="ECO:0000256" key="1">
    <source>
        <dbReference type="SAM" id="Phobius"/>
    </source>
</evidence>
<dbReference type="EMBL" id="CP006681">
    <property type="protein sequence ID" value="AHI53350.1"/>
    <property type="molecule type" value="Genomic_DNA"/>
</dbReference>
<sequence length="377" mass="43432">MVWGESNSREFLDWADFCRNNALKQRGVNNSGGPNFQSDHSSGAYQSAKETILNLIQKNRTISVQQLYNTMPLDLLTNPTTKHVMLQLYYEDNLQIQSQQTNNSDRETNFVLVFVKRAPKPQSAPKMPNAPQKKQSNIEDLIDNDWRASGRKLDFDKKELPKREELNINLKRNPQPTLNVQGVKPVVDVRDKVKPPKIDQIQPKVITPKPIEIPEIKNESITYIEIPKPKPEIKEEIIQPTVSLNLQFRPEPNKVEVAIEDKVFYGLSAYELYFIEAFLADALHKEENKEYVKITKEIVKARADVIYLQNKDSINFFLKILIALLCLVIIGIFIAMAVSKNKVRAKAFKDYNKQLKIAGYVNMKSQLKEKHPKIIEF</sequence>
<dbReference type="HOGENOM" id="CLU_739452_0_0_14"/>
<keyword evidence="1" id="KW-1133">Transmembrane helix</keyword>
<feature type="transmembrane region" description="Helical" evidence="1">
    <location>
        <begin position="316"/>
        <end position="338"/>
    </location>
</feature>
<name>W6A8Y2_9MOLU</name>
<dbReference type="PATRIC" id="fig|1276246.3.peg.1006"/>
<proteinExistence type="predicted"/>
<accession>W6A8Y2</accession>
<dbReference type="Proteomes" id="UP000019267">
    <property type="component" value="Chromosome"/>
</dbReference>
<evidence type="ECO:0000313" key="3">
    <source>
        <dbReference type="Proteomes" id="UP000019267"/>
    </source>
</evidence>
<keyword evidence="3" id="KW-1185">Reference proteome</keyword>
<evidence type="ECO:0008006" key="4">
    <source>
        <dbReference type="Google" id="ProtNLM"/>
    </source>
</evidence>
<dbReference type="AlphaFoldDB" id="W6A8Y2"/>
<evidence type="ECO:0000313" key="2">
    <source>
        <dbReference type="EMBL" id="AHI53350.1"/>
    </source>
</evidence>
<gene>
    <name evidence="2" type="ORF">SCULI_v1c10100</name>
</gene>
<keyword evidence="1" id="KW-0472">Membrane</keyword>
<keyword evidence="1" id="KW-0812">Transmembrane</keyword>
<protein>
    <recommendedName>
        <fullName evidence="4">Transmembrane protein</fullName>
    </recommendedName>
</protein>
<dbReference type="KEGG" id="scq:SCULI_v1c10100"/>
<organism evidence="2 3">
    <name type="scientific">Spiroplasma culicicola AES-1</name>
    <dbReference type="NCBI Taxonomy" id="1276246"/>
    <lineage>
        <taxon>Bacteria</taxon>
        <taxon>Bacillati</taxon>
        <taxon>Mycoplasmatota</taxon>
        <taxon>Mollicutes</taxon>
        <taxon>Entomoplasmatales</taxon>
        <taxon>Spiroplasmataceae</taxon>
        <taxon>Spiroplasma</taxon>
    </lineage>
</organism>
<reference evidence="2 3" key="1">
    <citation type="journal article" date="2014" name="Genome Biol. Evol.">
        <title>Molecular evolution of the substrate utilization strategies and putative virulence factors in mosquito-associated Spiroplasma species.</title>
        <authorList>
            <person name="Chang T.H."/>
            <person name="Lo W.S."/>
            <person name="Ku C."/>
            <person name="Chen L.L."/>
            <person name="Kuo C.H."/>
        </authorList>
    </citation>
    <scope>NUCLEOTIDE SEQUENCE [LARGE SCALE GENOMIC DNA]</scope>
    <source>
        <strain evidence="2">AES-1</strain>
    </source>
</reference>